<accession>U1X364</accession>
<dbReference type="InterPro" id="IPR003439">
    <property type="entry name" value="ABC_transporter-like_ATP-bd"/>
</dbReference>
<dbReference type="InterPro" id="IPR027417">
    <property type="entry name" value="P-loop_NTPase"/>
</dbReference>
<feature type="domain" description="ABC transporter" evidence="4">
    <location>
        <begin position="10"/>
        <end position="241"/>
    </location>
</feature>
<sequence length="246" mass="27935">MKEIAILNILRLEDVKKTYNGKCALSIDSLHIKSGTICGYLGRNGAGKSTTIKIIMGIELPDEGDVYFLNNRINHQDPGYKKYIGYCPDYPAVFEKLTVFEHLNFIAYLYGMDNKKEIESIIRKYIEHYEIEEYENTLIETLSRGNKQKVAIISSIIHNPKLLVYDEPTLGLDPLSMKQFKTMLNEYTQNGGTVFLSSHSLDTIEEIADSVTIIDKGQIVRNNIAVNDIRKALTSVEDYLLSVVEK</sequence>
<dbReference type="PROSITE" id="PS50893">
    <property type="entry name" value="ABC_TRANSPORTER_2"/>
    <property type="match status" value="1"/>
</dbReference>
<evidence type="ECO:0000313" key="6">
    <source>
        <dbReference type="Proteomes" id="UP000016511"/>
    </source>
</evidence>
<dbReference type="Proteomes" id="UP000016511">
    <property type="component" value="Unassembled WGS sequence"/>
</dbReference>
<evidence type="ECO:0000256" key="2">
    <source>
        <dbReference type="ARBA" id="ARBA00022741"/>
    </source>
</evidence>
<dbReference type="CDD" id="cd03230">
    <property type="entry name" value="ABC_DR_subfamily_A"/>
    <property type="match status" value="1"/>
</dbReference>
<evidence type="ECO:0000256" key="3">
    <source>
        <dbReference type="ARBA" id="ARBA00022840"/>
    </source>
</evidence>
<dbReference type="AlphaFoldDB" id="U1X364"/>
<reference evidence="5 6" key="1">
    <citation type="submission" date="2013-08" db="EMBL/GenBank/DDBJ databases">
        <authorList>
            <person name="Weinstock G."/>
            <person name="Sodergren E."/>
            <person name="Wylie T."/>
            <person name="Fulton L."/>
            <person name="Fulton R."/>
            <person name="Fronick C."/>
            <person name="O'Laughlin M."/>
            <person name="Godfrey J."/>
            <person name="Miner T."/>
            <person name="Herter B."/>
            <person name="Appelbaum E."/>
            <person name="Cordes M."/>
            <person name="Lek S."/>
            <person name="Wollam A."/>
            <person name="Pepin K.H."/>
            <person name="Palsikar V.B."/>
            <person name="Mitreva M."/>
            <person name="Wilson R.K."/>
        </authorList>
    </citation>
    <scope>NUCLEOTIDE SEQUENCE [LARGE SCALE GENOMIC DNA]</scope>
    <source>
        <strain evidence="5 6">ATCC 12856</strain>
    </source>
</reference>
<dbReference type="Gene3D" id="3.40.50.300">
    <property type="entry name" value="P-loop containing nucleotide triphosphate hydrolases"/>
    <property type="match status" value="1"/>
</dbReference>
<dbReference type="PANTHER" id="PTHR42939:SF1">
    <property type="entry name" value="ABC TRANSPORTER ATP-BINDING PROTEIN ALBC-RELATED"/>
    <property type="match status" value="1"/>
</dbReference>
<name>U1X364_ANEAE</name>
<comment type="caution">
    <text evidence="5">The sequence shown here is derived from an EMBL/GenBank/DDBJ whole genome shotgun (WGS) entry which is preliminary data.</text>
</comment>
<keyword evidence="2" id="KW-0547">Nucleotide-binding</keyword>
<evidence type="ECO:0000313" key="5">
    <source>
        <dbReference type="EMBL" id="ERI08993.1"/>
    </source>
</evidence>
<dbReference type="InterPro" id="IPR051782">
    <property type="entry name" value="ABC_Transporter_VariousFunc"/>
</dbReference>
<dbReference type="GO" id="GO:0005524">
    <property type="term" value="F:ATP binding"/>
    <property type="evidence" value="ECO:0007669"/>
    <property type="project" value="UniProtKB-KW"/>
</dbReference>
<organism evidence="5 6">
    <name type="scientific">Aneurinibacillus aneurinilyticus ATCC 12856</name>
    <dbReference type="NCBI Taxonomy" id="649747"/>
    <lineage>
        <taxon>Bacteria</taxon>
        <taxon>Bacillati</taxon>
        <taxon>Bacillota</taxon>
        <taxon>Bacilli</taxon>
        <taxon>Bacillales</taxon>
        <taxon>Paenibacillaceae</taxon>
        <taxon>Aneurinibacillus group</taxon>
        <taxon>Aneurinibacillus</taxon>
    </lineage>
</organism>
<dbReference type="SMART" id="SM00382">
    <property type="entry name" value="AAA"/>
    <property type="match status" value="1"/>
</dbReference>
<dbReference type="SUPFAM" id="SSF52540">
    <property type="entry name" value="P-loop containing nucleoside triphosphate hydrolases"/>
    <property type="match status" value="1"/>
</dbReference>
<keyword evidence="3 5" id="KW-0067">ATP-binding</keyword>
<keyword evidence="1" id="KW-0813">Transport</keyword>
<evidence type="ECO:0000259" key="4">
    <source>
        <dbReference type="PROSITE" id="PS50893"/>
    </source>
</evidence>
<evidence type="ECO:0000256" key="1">
    <source>
        <dbReference type="ARBA" id="ARBA00022448"/>
    </source>
</evidence>
<dbReference type="GO" id="GO:0016887">
    <property type="term" value="F:ATP hydrolysis activity"/>
    <property type="evidence" value="ECO:0007669"/>
    <property type="project" value="InterPro"/>
</dbReference>
<proteinExistence type="predicted"/>
<dbReference type="EMBL" id="AWSJ01000173">
    <property type="protein sequence ID" value="ERI08993.1"/>
    <property type="molecule type" value="Genomic_DNA"/>
</dbReference>
<gene>
    <name evidence="5" type="ORF">HMPREF0083_02939</name>
</gene>
<keyword evidence="6" id="KW-1185">Reference proteome</keyword>
<dbReference type="InterPro" id="IPR003593">
    <property type="entry name" value="AAA+_ATPase"/>
</dbReference>
<dbReference type="PATRIC" id="fig|649747.3.peg.2664"/>
<dbReference type="STRING" id="649747.HMPREF0083_02939"/>
<protein>
    <submittedName>
        <fullName evidence="5">ABC transporter, ATP-binding protein</fullName>
    </submittedName>
</protein>
<dbReference type="PANTHER" id="PTHR42939">
    <property type="entry name" value="ABC TRANSPORTER ATP-BINDING PROTEIN ALBC-RELATED"/>
    <property type="match status" value="1"/>
</dbReference>
<dbReference type="eggNOG" id="COG1131">
    <property type="taxonomic scope" value="Bacteria"/>
</dbReference>
<dbReference type="Pfam" id="PF00005">
    <property type="entry name" value="ABC_tran"/>
    <property type="match status" value="1"/>
</dbReference>
<dbReference type="HOGENOM" id="CLU_000604_1_2_9"/>